<reference evidence="16" key="1">
    <citation type="submission" date="2019-09" db="EMBL/GenBank/DDBJ databases">
        <title>Draft genome information of white flower Hibiscus syriacus.</title>
        <authorList>
            <person name="Kim Y.-M."/>
        </authorList>
    </citation>
    <scope>NUCLEOTIDE SEQUENCE [LARGE SCALE GENOMIC DNA]</scope>
    <source>
        <strain evidence="16">YM2019G1</strain>
    </source>
</reference>
<dbReference type="GO" id="GO:0004674">
    <property type="term" value="F:protein serine/threonine kinase activity"/>
    <property type="evidence" value="ECO:0007669"/>
    <property type="project" value="UniProtKB-KW"/>
</dbReference>
<dbReference type="Gene3D" id="3.30.200.20">
    <property type="entry name" value="Phosphorylase Kinase, domain 1"/>
    <property type="match status" value="1"/>
</dbReference>
<dbReference type="SUPFAM" id="SSF53098">
    <property type="entry name" value="Ribonuclease H-like"/>
    <property type="match status" value="1"/>
</dbReference>
<feature type="domain" description="CCHC-type" evidence="14">
    <location>
        <begin position="208"/>
        <end position="222"/>
    </location>
</feature>
<dbReference type="EMBL" id="VEPZ02001279">
    <property type="protein sequence ID" value="KAE8682652.1"/>
    <property type="molecule type" value="Genomic_DNA"/>
</dbReference>
<evidence type="ECO:0000256" key="4">
    <source>
        <dbReference type="ARBA" id="ARBA00022741"/>
    </source>
</evidence>
<keyword evidence="6" id="KW-0418">Kinase</keyword>
<dbReference type="GO" id="GO:0005524">
    <property type="term" value="F:ATP binding"/>
    <property type="evidence" value="ECO:0007669"/>
    <property type="project" value="UniProtKB-KW"/>
</dbReference>
<feature type="domain" description="Integrase catalytic" evidence="15">
    <location>
        <begin position="450"/>
        <end position="545"/>
    </location>
</feature>
<evidence type="ECO:0000256" key="1">
    <source>
        <dbReference type="ARBA" id="ARBA00012513"/>
    </source>
</evidence>
<feature type="compositionally biased region" description="Low complexity" evidence="11">
    <location>
        <begin position="175"/>
        <end position="192"/>
    </location>
</feature>
<dbReference type="SUPFAM" id="SSF57756">
    <property type="entry name" value="Retrovirus zinc finger-like domains"/>
    <property type="match status" value="1"/>
</dbReference>
<accession>A0A6A2YUG4</accession>
<dbReference type="InterPro" id="IPR054722">
    <property type="entry name" value="PolX-like_BBD"/>
</dbReference>
<dbReference type="InterPro" id="IPR036875">
    <property type="entry name" value="Znf_CCHC_sf"/>
</dbReference>
<evidence type="ECO:0000259" key="14">
    <source>
        <dbReference type="PROSITE" id="PS50158"/>
    </source>
</evidence>
<evidence type="ECO:0000259" key="13">
    <source>
        <dbReference type="PROSITE" id="PS50011"/>
    </source>
</evidence>
<keyword evidence="12" id="KW-0812">Transmembrane</keyword>
<evidence type="ECO:0000259" key="15">
    <source>
        <dbReference type="PROSITE" id="PS50994"/>
    </source>
</evidence>
<dbReference type="Proteomes" id="UP000436088">
    <property type="component" value="Unassembled WGS sequence"/>
</dbReference>
<evidence type="ECO:0000256" key="9">
    <source>
        <dbReference type="ARBA" id="ARBA00048679"/>
    </source>
</evidence>
<keyword evidence="10" id="KW-0863">Zinc-finger</keyword>
<feature type="compositionally biased region" description="Basic residues" evidence="11">
    <location>
        <begin position="193"/>
        <end position="205"/>
    </location>
</feature>
<evidence type="ECO:0000256" key="12">
    <source>
        <dbReference type="SAM" id="Phobius"/>
    </source>
</evidence>
<evidence type="ECO:0000313" key="17">
    <source>
        <dbReference type="Proteomes" id="UP000436088"/>
    </source>
</evidence>
<dbReference type="Pfam" id="PF14223">
    <property type="entry name" value="Retrotran_gag_2"/>
    <property type="match status" value="1"/>
</dbReference>
<keyword evidence="12" id="KW-0472">Membrane</keyword>
<keyword evidence="5" id="KW-0378">Hydrolase</keyword>
<dbReference type="Pfam" id="PF25597">
    <property type="entry name" value="SH3_retrovirus"/>
    <property type="match status" value="1"/>
</dbReference>
<dbReference type="PROSITE" id="PS50011">
    <property type="entry name" value="PROTEIN_KINASE_DOM"/>
    <property type="match status" value="1"/>
</dbReference>
<dbReference type="GO" id="GO:0003676">
    <property type="term" value="F:nucleic acid binding"/>
    <property type="evidence" value="ECO:0007669"/>
    <property type="project" value="InterPro"/>
</dbReference>
<dbReference type="SUPFAM" id="SSF56112">
    <property type="entry name" value="Protein kinase-like (PK-like)"/>
    <property type="match status" value="1"/>
</dbReference>
<keyword evidence="12" id="KW-1133">Transmembrane helix</keyword>
<dbReference type="InterPro" id="IPR057670">
    <property type="entry name" value="SH3_retrovirus"/>
</dbReference>
<dbReference type="Pfam" id="PF22936">
    <property type="entry name" value="Pol_BBD"/>
    <property type="match status" value="1"/>
</dbReference>
<dbReference type="CDD" id="cd09272">
    <property type="entry name" value="RNase_HI_RT_Ty1"/>
    <property type="match status" value="1"/>
</dbReference>
<sequence length="1499" mass="169577">MKAILRKDGCLAAISERPVDFTDDNKWIEMDGNAMTNFHLALADEVLSSIEEKKTTKEIWDHLTKLYEATSLHNKIFLKRKLYTLRMPESTSVTEHLNTLNTLFSQLTSLSCKIGEQERAELLLQSLPDSYDQLIINLTNSNVTSLVFDDVAAVVLQEENRRKNKEDRQVNLQQAEALTTTRGRLTERGQSSSHKHGRSKSRSKKNLKCYHCGKKGHLKKDCWSLNKNSNPQGNTVNTSDDGDALCCEASTTVEGRKRFADIWLIDSGATYHMTSRREWFHHYEPVSGGSVYSCNDHALEIIGVGTIKLKMYDGTIKVVRDVRHVKGLKKNLLSYGLLDNNASKIETRKGIMKVFRGALVVLKGEKIATSLYMLKGMKVLVEQKLLPGLTKVSLPLCEHCITSKQHRLKFNTSNSRGKSVLELVHSDVWQAPVTSLARVELDSGNKIKCFRTYNGGEYTSEEFDDFCRKEGIKRQFTVANTPQQNGVAERMNRILLERTRAMLRDAGLEKSFWAEAVNTAYYLVNRAPSTAIELKTPMEMWIGKPVDYSNLHVFGSIVYVMYNAQEISKVDPKSSKCKFLGYADGVKGYRLWDPTARKVIISRDVIFVEDKLQRKEENDNAEKRPNWHSDYVIEGNIAYCLLTEDGEPSTYQEAINSSDASLWMMAMQEEIEALHKNNTWDLVSLPQGRKPIGNKWVFKIKRNGDDQVERYRARLVVKGYAQKECIDFNEIFSPVLDVKTAFLHGNLEEEIYMLQPEGFEEDEKKNLVCRLNKSLYGLKQAPRCWYKRFDSFIMCLGYNILNAGPCAYFKRSGDNDFVILLLYVDDMLVAGPNKDHIEELKAQLAREFEMKDLGSANKILWMQIHRDRSNRKIWLSQKNYLKKILSRFSMQDYKPISTPLPINFKLSSSMSPSSEEERMEMSRVPYASAVGSLMFAMICTIPDIAQAVGVSVVATSTTEAEYVAATQASKEAIWLKMLLEELGHNQEYVSLFCDSQSALHLARNPAFHSRTKHIRVQYHFIREKVEEGTIDIQKIHTKDNIADFMTKAINADKFTWFAILLYPIAVFRNIDLSHNQLSGRISKGFAEMPVLGQLDLSENQLSGEVPLQLGKMESLIQVNISHNNLHGSLPTTGAFLAINSSAVAGNDLCGGDETIGLPPCKKFKNRNRWFFVICSLGALVLLAVVAIGFILIRRRNNLALKRVENEDGIWELQFFDSKVFKSITVDDITLSAQEVNGICRDKPFVVKEMKEVNSIPSSFWSEIKHLGKLQHPNIVNLIGTCRSGKCAYLVYEYIEGKLLTETLHNLPWEKRRKIAMGIAKALRFLHSYCSPSVIVGDMSPESAIVDGRDEPRLRVSFPVPLSIENKAVVSSAYVAPAARESKDMSEKSDIYGFGLILIELLTGKSPADAEFGEQHQSIVDWARYCYSECHLDTWVDPMIRPAHASNVNQIEIVETMNLALHCTAGDPASRPSATNVLNTLWSAFRITSCVSTLKFSSTV</sequence>
<evidence type="ECO:0000256" key="8">
    <source>
        <dbReference type="ARBA" id="ARBA00047899"/>
    </source>
</evidence>
<keyword evidence="3" id="KW-0808">Transferase</keyword>
<comment type="catalytic activity">
    <reaction evidence="9">
        <text>L-seryl-[protein] + ATP = O-phospho-L-seryl-[protein] + ADP + H(+)</text>
        <dbReference type="Rhea" id="RHEA:17989"/>
        <dbReference type="Rhea" id="RHEA-COMP:9863"/>
        <dbReference type="Rhea" id="RHEA-COMP:11604"/>
        <dbReference type="ChEBI" id="CHEBI:15378"/>
        <dbReference type="ChEBI" id="CHEBI:29999"/>
        <dbReference type="ChEBI" id="CHEBI:30616"/>
        <dbReference type="ChEBI" id="CHEBI:83421"/>
        <dbReference type="ChEBI" id="CHEBI:456216"/>
        <dbReference type="EC" id="2.7.11.1"/>
    </reaction>
</comment>
<dbReference type="InterPro" id="IPR001584">
    <property type="entry name" value="Integrase_cat-core"/>
</dbReference>
<dbReference type="InterPro" id="IPR036397">
    <property type="entry name" value="RNaseH_sf"/>
</dbReference>
<dbReference type="Pfam" id="PF00069">
    <property type="entry name" value="Pkinase"/>
    <property type="match status" value="1"/>
</dbReference>
<dbReference type="InterPro" id="IPR012337">
    <property type="entry name" value="RNaseH-like_sf"/>
</dbReference>
<keyword evidence="5" id="KW-0645">Protease</keyword>
<proteinExistence type="predicted"/>
<evidence type="ECO:0000313" key="16">
    <source>
        <dbReference type="EMBL" id="KAE8682652.1"/>
    </source>
</evidence>
<keyword evidence="5" id="KW-0064">Aspartyl protease</keyword>
<protein>
    <recommendedName>
        <fullName evidence="1">non-specific serine/threonine protein kinase</fullName>
        <ecNumber evidence="1">2.7.11.1</ecNumber>
    </recommendedName>
</protein>
<dbReference type="Pfam" id="PF07727">
    <property type="entry name" value="RVT_2"/>
    <property type="match status" value="1"/>
</dbReference>
<dbReference type="SMART" id="SM00343">
    <property type="entry name" value="ZnF_C2HC"/>
    <property type="match status" value="1"/>
</dbReference>
<dbReference type="Gene3D" id="3.80.10.10">
    <property type="entry name" value="Ribonuclease Inhibitor"/>
    <property type="match status" value="1"/>
</dbReference>
<dbReference type="InterPro" id="IPR001878">
    <property type="entry name" value="Znf_CCHC"/>
</dbReference>
<dbReference type="Gene3D" id="3.30.420.10">
    <property type="entry name" value="Ribonuclease H-like superfamily/Ribonuclease H"/>
    <property type="match status" value="1"/>
</dbReference>
<gene>
    <name evidence="16" type="ORF">F3Y22_tig00111238pilonHSYRG00353</name>
</gene>
<keyword evidence="17" id="KW-1185">Reference proteome</keyword>
<keyword evidence="10" id="KW-0479">Metal-binding</keyword>
<dbReference type="GO" id="GO:0015074">
    <property type="term" value="P:DNA integration"/>
    <property type="evidence" value="ECO:0007669"/>
    <property type="project" value="InterPro"/>
</dbReference>
<dbReference type="SUPFAM" id="SSF56672">
    <property type="entry name" value="DNA/RNA polymerases"/>
    <property type="match status" value="1"/>
</dbReference>
<organism evidence="16 17">
    <name type="scientific">Hibiscus syriacus</name>
    <name type="common">Rose of Sharon</name>
    <dbReference type="NCBI Taxonomy" id="106335"/>
    <lineage>
        <taxon>Eukaryota</taxon>
        <taxon>Viridiplantae</taxon>
        <taxon>Streptophyta</taxon>
        <taxon>Embryophyta</taxon>
        <taxon>Tracheophyta</taxon>
        <taxon>Spermatophyta</taxon>
        <taxon>Magnoliopsida</taxon>
        <taxon>eudicotyledons</taxon>
        <taxon>Gunneridae</taxon>
        <taxon>Pentapetalae</taxon>
        <taxon>rosids</taxon>
        <taxon>malvids</taxon>
        <taxon>Malvales</taxon>
        <taxon>Malvaceae</taxon>
        <taxon>Malvoideae</taxon>
        <taxon>Hibiscus</taxon>
    </lineage>
</organism>
<dbReference type="InterPro" id="IPR032675">
    <property type="entry name" value="LRR_dom_sf"/>
</dbReference>
<evidence type="ECO:0000256" key="11">
    <source>
        <dbReference type="SAM" id="MobiDB-lite"/>
    </source>
</evidence>
<feature type="transmembrane region" description="Helical" evidence="12">
    <location>
        <begin position="1169"/>
        <end position="1192"/>
    </location>
</feature>
<evidence type="ECO:0000256" key="7">
    <source>
        <dbReference type="ARBA" id="ARBA00022840"/>
    </source>
</evidence>
<comment type="caution">
    <text evidence="16">The sequence shown here is derived from an EMBL/GenBank/DDBJ whole genome shotgun (WGS) entry which is preliminary data.</text>
</comment>
<evidence type="ECO:0000256" key="2">
    <source>
        <dbReference type="ARBA" id="ARBA00022527"/>
    </source>
</evidence>
<dbReference type="GO" id="GO:0008270">
    <property type="term" value="F:zinc ion binding"/>
    <property type="evidence" value="ECO:0007669"/>
    <property type="project" value="UniProtKB-KW"/>
</dbReference>
<feature type="region of interest" description="Disordered" evidence="11">
    <location>
        <begin position="161"/>
        <end position="205"/>
    </location>
</feature>
<comment type="catalytic activity">
    <reaction evidence="8">
        <text>L-threonyl-[protein] + ATP = O-phospho-L-threonyl-[protein] + ADP + H(+)</text>
        <dbReference type="Rhea" id="RHEA:46608"/>
        <dbReference type="Rhea" id="RHEA-COMP:11060"/>
        <dbReference type="Rhea" id="RHEA-COMP:11605"/>
        <dbReference type="ChEBI" id="CHEBI:15378"/>
        <dbReference type="ChEBI" id="CHEBI:30013"/>
        <dbReference type="ChEBI" id="CHEBI:30616"/>
        <dbReference type="ChEBI" id="CHEBI:61977"/>
        <dbReference type="ChEBI" id="CHEBI:456216"/>
        <dbReference type="EC" id="2.7.11.1"/>
    </reaction>
</comment>
<dbReference type="InterPro" id="IPR043502">
    <property type="entry name" value="DNA/RNA_pol_sf"/>
</dbReference>
<keyword evidence="7" id="KW-0067">ATP-binding</keyword>
<dbReference type="SUPFAM" id="SSF52058">
    <property type="entry name" value="L domain-like"/>
    <property type="match status" value="1"/>
</dbReference>
<dbReference type="PANTHER" id="PTHR48005:SF13">
    <property type="entry name" value="SERINE_THREONINE-PROTEIN KINASE DDB_G0278509-RELATED"/>
    <property type="match status" value="1"/>
</dbReference>
<dbReference type="InterPro" id="IPR013103">
    <property type="entry name" value="RVT_2"/>
</dbReference>
<dbReference type="InterPro" id="IPR011009">
    <property type="entry name" value="Kinase-like_dom_sf"/>
</dbReference>
<dbReference type="PANTHER" id="PTHR48005">
    <property type="entry name" value="LEUCINE RICH REPEAT KINASE 2"/>
    <property type="match status" value="1"/>
</dbReference>
<dbReference type="PROSITE" id="PS50994">
    <property type="entry name" value="INTEGRASE"/>
    <property type="match status" value="1"/>
</dbReference>
<dbReference type="InterPro" id="IPR051420">
    <property type="entry name" value="Ser_Thr_Kinases_DiverseReg"/>
</dbReference>
<evidence type="ECO:0000256" key="5">
    <source>
        <dbReference type="ARBA" id="ARBA00022750"/>
    </source>
</evidence>
<evidence type="ECO:0000256" key="6">
    <source>
        <dbReference type="ARBA" id="ARBA00022777"/>
    </source>
</evidence>
<evidence type="ECO:0000256" key="10">
    <source>
        <dbReference type="PROSITE-ProRule" id="PRU00047"/>
    </source>
</evidence>
<dbReference type="GO" id="GO:0004190">
    <property type="term" value="F:aspartic-type endopeptidase activity"/>
    <property type="evidence" value="ECO:0007669"/>
    <property type="project" value="UniProtKB-KW"/>
</dbReference>
<evidence type="ECO:0000256" key="3">
    <source>
        <dbReference type="ARBA" id="ARBA00022679"/>
    </source>
</evidence>
<keyword evidence="10" id="KW-0862">Zinc</keyword>
<dbReference type="Gene3D" id="4.10.60.10">
    <property type="entry name" value="Zinc finger, CCHC-type"/>
    <property type="match status" value="1"/>
</dbReference>
<dbReference type="EC" id="2.7.11.1" evidence="1"/>
<name>A0A6A2YUG4_HIBSY</name>
<dbReference type="Gene3D" id="1.10.510.10">
    <property type="entry name" value="Transferase(Phosphotransferase) domain 1"/>
    <property type="match status" value="1"/>
</dbReference>
<dbReference type="InterPro" id="IPR000719">
    <property type="entry name" value="Prot_kinase_dom"/>
</dbReference>
<dbReference type="PROSITE" id="PS50158">
    <property type="entry name" value="ZF_CCHC"/>
    <property type="match status" value="1"/>
</dbReference>
<feature type="domain" description="Protein kinase" evidence="13">
    <location>
        <begin position="1214"/>
        <end position="1485"/>
    </location>
</feature>
<keyword evidence="2" id="KW-0723">Serine/threonine-protein kinase</keyword>
<dbReference type="Pfam" id="PF00098">
    <property type="entry name" value="zf-CCHC"/>
    <property type="match status" value="1"/>
</dbReference>
<keyword evidence="4" id="KW-0547">Nucleotide-binding</keyword>